<evidence type="ECO:0000256" key="1">
    <source>
        <dbReference type="PROSITE-ProRule" id="PRU00047"/>
    </source>
</evidence>
<gene>
    <name evidence="3" type="ORF">NQ317_002801</name>
</gene>
<sequence>MASGNLNDNFVLVNLKKKVFVRVNTRSLSGRVSKPKRLSGPDMDMGGCDGGMLTCFSCGQIGHFSRNCKGLNGDGLLPLVADQEEECPYPTLEGSITNG</sequence>
<dbReference type="EMBL" id="JAPWTJ010001111">
    <property type="protein sequence ID" value="KAJ8973800.1"/>
    <property type="molecule type" value="Genomic_DNA"/>
</dbReference>
<dbReference type="PROSITE" id="PS50158">
    <property type="entry name" value="ZF_CCHC"/>
    <property type="match status" value="1"/>
</dbReference>
<dbReference type="Pfam" id="PF00098">
    <property type="entry name" value="zf-CCHC"/>
    <property type="match status" value="1"/>
</dbReference>
<dbReference type="Gene3D" id="4.10.60.10">
    <property type="entry name" value="Zinc finger, CCHC-type"/>
    <property type="match status" value="1"/>
</dbReference>
<dbReference type="InterPro" id="IPR036875">
    <property type="entry name" value="Znf_CCHC_sf"/>
</dbReference>
<accession>A0ABQ9J745</accession>
<protein>
    <recommendedName>
        <fullName evidence="2">CCHC-type domain-containing protein</fullName>
    </recommendedName>
</protein>
<organism evidence="3 4">
    <name type="scientific">Molorchus minor</name>
    <dbReference type="NCBI Taxonomy" id="1323400"/>
    <lineage>
        <taxon>Eukaryota</taxon>
        <taxon>Metazoa</taxon>
        <taxon>Ecdysozoa</taxon>
        <taxon>Arthropoda</taxon>
        <taxon>Hexapoda</taxon>
        <taxon>Insecta</taxon>
        <taxon>Pterygota</taxon>
        <taxon>Neoptera</taxon>
        <taxon>Endopterygota</taxon>
        <taxon>Coleoptera</taxon>
        <taxon>Polyphaga</taxon>
        <taxon>Cucujiformia</taxon>
        <taxon>Chrysomeloidea</taxon>
        <taxon>Cerambycidae</taxon>
        <taxon>Lamiinae</taxon>
        <taxon>Monochamini</taxon>
        <taxon>Molorchus</taxon>
    </lineage>
</organism>
<evidence type="ECO:0000259" key="2">
    <source>
        <dbReference type="PROSITE" id="PS50158"/>
    </source>
</evidence>
<reference evidence="3" key="1">
    <citation type="journal article" date="2023" name="Insect Mol. Biol.">
        <title>Genome sequencing provides insights into the evolution of gene families encoding plant cell wall-degrading enzymes in longhorned beetles.</title>
        <authorList>
            <person name="Shin N.R."/>
            <person name="Okamura Y."/>
            <person name="Kirsch R."/>
            <person name="Pauchet Y."/>
        </authorList>
    </citation>
    <scope>NUCLEOTIDE SEQUENCE</scope>
    <source>
        <strain evidence="3">MMC_N1</strain>
    </source>
</reference>
<dbReference type="SUPFAM" id="SSF57756">
    <property type="entry name" value="Retrovirus zinc finger-like domains"/>
    <property type="match status" value="1"/>
</dbReference>
<dbReference type="SMART" id="SM00343">
    <property type="entry name" value="ZnF_C2HC"/>
    <property type="match status" value="1"/>
</dbReference>
<comment type="caution">
    <text evidence="3">The sequence shown here is derived from an EMBL/GenBank/DDBJ whole genome shotgun (WGS) entry which is preliminary data.</text>
</comment>
<name>A0ABQ9J745_9CUCU</name>
<keyword evidence="1" id="KW-0863">Zinc-finger</keyword>
<keyword evidence="4" id="KW-1185">Reference proteome</keyword>
<dbReference type="Proteomes" id="UP001162164">
    <property type="component" value="Unassembled WGS sequence"/>
</dbReference>
<evidence type="ECO:0000313" key="3">
    <source>
        <dbReference type="EMBL" id="KAJ8973800.1"/>
    </source>
</evidence>
<proteinExistence type="predicted"/>
<feature type="domain" description="CCHC-type" evidence="2">
    <location>
        <begin position="55"/>
        <end position="69"/>
    </location>
</feature>
<dbReference type="InterPro" id="IPR001878">
    <property type="entry name" value="Znf_CCHC"/>
</dbReference>
<keyword evidence="1" id="KW-0862">Zinc</keyword>
<evidence type="ECO:0000313" key="4">
    <source>
        <dbReference type="Proteomes" id="UP001162164"/>
    </source>
</evidence>
<keyword evidence="1" id="KW-0479">Metal-binding</keyword>